<name>A0ABS3BNJ1_9BACT</name>
<dbReference type="RefSeq" id="WP_206568865.1">
    <property type="nucleotide sequence ID" value="NZ_JAFKCW010000002.1"/>
</dbReference>
<dbReference type="Pfam" id="PF13349">
    <property type="entry name" value="DUF4097"/>
    <property type="match status" value="1"/>
</dbReference>
<proteinExistence type="predicted"/>
<sequence length="314" mass="32967">MKVSNMSYKTKSAGLLLGALIAFTSCEGDLEVVQRIDEEFVGIERIEIESEFMEVNYQGIAGQSTVTLDGRLESSRPGNFRIEYEQEGNTLVIELDKNGLNVGNHRAVVNLVGPKELELNVESGSGRTVVSGIEYPHLHISSGSGLIEVIQVIAPSIRLQVGSGSIEGYGLVGNVDADASSGKIEIGQMEGDLAIKASSGHVSVKDLTGKLNVQMSSGNVEIANISEMESMKVSSGNVSGTDVGLTPKTRLTSSSGRISIKTFSDLNAFNYDFEAGSGRVTVGESSSSGSLKINNGAPSTISGSVSSGLIEIKN</sequence>
<dbReference type="Gene3D" id="2.160.20.120">
    <property type="match status" value="1"/>
</dbReference>
<gene>
    <name evidence="2" type="ORF">J0A67_08400</name>
</gene>
<reference evidence="2 3" key="1">
    <citation type="submission" date="2021-03" db="EMBL/GenBank/DDBJ databases">
        <title>novel species isolated from a fishpond in China.</title>
        <authorList>
            <person name="Lu H."/>
            <person name="Cai Z."/>
        </authorList>
    </citation>
    <scope>NUCLEOTIDE SEQUENCE [LARGE SCALE GENOMIC DNA]</scope>
    <source>
        <strain evidence="2 3">JCM 31546</strain>
    </source>
</reference>
<protein>
    <submittedName>
        <fullName evidence="2">DUF4097 family beta strand repeat protein</fullName>
    </submittedName>
</protein>
<evidence type="ECO:0000313" key="3">
    <source>
        <dbReference type="Proteomes" id="UP000664698"/>
    </source>
</evidence>
<dbReference type="PROSITE" id="PS51257">
    <property type="entry name" value="PROKAR_LIPOPROTEIN"/>
    <property type="match status" value="1"/>
</dbReference>
<keyword evidence="3" id="KW-1185">Reference proteome</keyword>
<dbReference type="Proteomes" id="UP000664698">
    <property type="component" value="Unassembled WGS sequence"/>
</dbReference>
<feature type="domain" description="DUF4097" evidence="1">
    <location>
        <begin position="65"/>
        <end position="260"/>
    </location>
</feature>
<organism evidence="2 3">
    <name type="scientific">Algoriphagus aestuariicola</name>
    <dbReference type="NCBI Taxonomy" id="1852016"/>
    <lineage>
        <taxon>Bacteria</taxon>
        <taxon>Pseudomonadati</taxon>
        <taxon>Bacteroidota</taxon>
        <taxon>Cytophagia</taxon>
        <taxon>Cytophagales</taxon>
        <taxon>Cyclobacteriaceae</taxon>
        <taxon>Algoriphagus</taxon>
    </lineage>
</organism>
<comment type="caution">
    <text evidence="2">The sequence shown here is derived from an EMBL/GenBank/DDBJ whole genome shotgun (WGS) entry which is preliminary data.</text>
</comment>
<evidence type="ECO:0000313" key="2">
    <source>
        <dbReference type="EMBL" id="MBN7800878.1"/>
    </source>
</evidence>
<accession>A0ABS3BNJ1</accession>
<dbReference type="EMBL" id="JAFKCW010000002">
    <property type="protein sequence ID" value="MBN7800878.1"/>
    <property type="molecule type" value="Genomic_DNA"/>
</dbReference>
<dbReference type="InterPro" id="IPR025164">
    <property type="entry name" value="Toastrack_DUF4097"/>
</dbReference>
<evidence type="ECO:0000259" key="1">
    <source>
        <dbReference type="Pfam" id="PF13349"/>
    </source>
</evidence>